<gene>
    <name evidence="13" type="ORF">HPLM_LOCUS4419</name>
</gene>
<dbReference type="Proteomes" id="UP000268014">
    <property type="component" value="Unassembled WGS sequence"/>
</dbReference>
<keyword evidence="3" id="KW-0813">Transport</keyword>
<protein>
    <submittedName>
        <fullName evidence="15">Cyclophil_like domain-containing protein</fullName>
    </submittedName>
</protein>
<keyword evidence="11" id="KW-0739">Sodium transport</keyword>
<organism evidence="15">
    <name type="scientific">Haemonchus placei</name>
    <name type="common">Barber's pole worm</name>
    <dbReference type="NCBI Taxonomy" id="6290"/>
    <lineage>
        <taxon>Eukaryota</taxon>
        <taxon>Metazoa</taxon>
        <taxon>Ecdysozoa</taxon>
        <taxon>Nematoda</taxon>
        <taxon>Chromadorea</taxon>
        <taxon>Rhabditida</taxon>
        <taxon>Rhabditina</taxon>
        <taxon>Rhabditomorpha</taxon>
        <taxon>Strongyloidea</taxon>
        <taxon>Trichostrongylidae</taxon>
        <taxon>Haemonchus</taxon>
    </lineage>
</organism>
<keyword evidence="4" id="KW-0894">Sodium channel</keyword>
<reference evidence="13 14" key="2">
    <citation type="submission" date="2018-11" db="EMBL/GenBank/DDBJ databases">
        <authorList>
            <consortium name="Pathogen Informatics"/>
        </authorList>
    </citation>
    <scope>NUCLEOTIDE SEQUENCE [LARGE SCALE GENOMIC DNA]</scope>
    <source>
        <strain evidence="13 14">MHpl1</strain>
    </source>
</reference>
<evidence type="ECO:0000256" key="8">
    <source>
        <dbReference type="ARBA" id="ARBA00023065"/>
    </source>
</evidence>
<evidence type="ECO:0000256" key="4">
    <source>
        <dbReference type="ARBA" id="ARBA00022461"/>
    </source>
</evidence>
<evidence type="ECO:0000256" key="9">
    <source>
        <dbReference type="ARBA" id="ARBA00023136"/>
    </source>
</evidence>
<keyword evidence="6" id="KW-1133">Transmembrane helix</keyword>
<dbReference type="GO" id="GO:0005272">
    <property type="term" value="F:sodium channel activity"/>
    <property type="evidence" value="ECO:0007669"/>
    <property type="project" value="UniProtKB-KW"/>
</dbReference>
<evidence type="ECO:0000256" key="1">
    <source>
        <dbReference type="ARBA" id="ARBA00004141"/>
    </source>
</evidence>
<evidence type="ECO:0000256" key="10">
    <source>
        <dbReference type="ARBA" id="ARBA00023180"/>
    </source>
</evidence>
<evidence type="ECO:0000256" key="7">
    <source>
        <dbReference type="ARBA" id="ARBA00023053"/>
    </source>
</evidence>
<evidence type="ECO:0000313" key="14">
    <source>
        <dbReference type="Proteomes" id="UP000268014"/>
    </source>
</evidence>
<keyword evidence="12" id="KW-0407">Ion channel</keyword>
<comment type="similarity">
    <text evidence="2">Belongs to the amiloride-sensitive sodium channel (TC 1.A.6) family.</text>
</comment>
<evidence type="ECO:0000256" key="5">
    <source>
        <dbReference type="ARBA" id="ARBA00022692"/>
    </source>
</evidence>
<evidence type="ECO:0000313" key="13">
    <source>
        <dbReference type="EMBL" id="VDO23199.1"/>
    </source>
</evidence>
<keyword evidence="9" id="KW-0472">Membrane</keyword>
<dbReference type="WBParaSite" id="HPLM_0000442701-mRNA-1">
    <property type="protein sequence ID" value="HPLM_0000442701-mRNA-1"/>
    <property type="gene ID" value="HPLM_0000442701"/>
</dbReference>
<evidence type="ECO:0000256" key="3">
    <source>
        <dbReference type="ARBA" id="ARBA00022448"/>
    </source>
</evidence>
<proteinExistence type="inferred from homology"/>
<keyword evidence="5" id="KW-0812">Transmembrane</keyword>
<dbReference type="OrthoDB" id="6021021at2759"/>
<reference evidence="15" key="1">
    <citation type="submission" date="2017-02" db="UniProtKB">
        <authorList>
            <consortium name="WormBaseParasite"/>
        </authorList>
    </citation>
    <scope>IDENTIFICATION</scope>
</reference>
<keyword evidence="7" id="KW-0915">Sodium</keyword>
<keyword evidence="14" id="KW-1185">Reference proteome</keyword>
<sequence length="143" mass="16004">MDKNVKLTSLRFEVFVNIPEYLPLMEAAGNRLTVRTIEEQPFPDLLGHSAPTGFVSSFGIKLKTTTRLPAPCGDCIHGGKDEDYIYVTKQRVPEARNAIRRTISGDNCFQVSATVQVFIDFFTRKSIRCPIQLLVSQPFPVAV</sequence>
<dbReference type="AlphaFoldDB" id="A0A0N4W3M3"/>
<evidence type="ECO:0000256" key="6">
    <source>
        <dbReference type="ARBA" id="ARBA00022989"/>
    </source>
</evidence>
<evidence type="ECO:0000313" key="15">
    <source>
        <dbReference type="WBParaSite" id="HPLM_0000442701-mRNA-1"/>
    </source>
</evidence>
<keyword evidence="10" id="KW-0325">Glycoprotein</keyword>
<dbReference type="GO" id="GO:0016020">
    <property type="term" value="C:membrane"/>
    <property type="evidence" value="ECO:0007669"/>
    <property type="project" value="UniProtKB-SubCell"/>
</dbReference>
<evidence type="ECO:0000256" key="2">
    <source>
        <dbReference type="ARBA" id="ARBA00007193"/>
    </source>
</evidence>
<keyword evidence="8" id="KW-0406">Ion transport</keyword>
<dbReference type="EMBL" id="UZAF01016209">
    <property type="protein sequence ID" value="VDO23199.1"/>
    <property type="molecule type" value="Genomic_DNA"/>
</dbReference>
<evidence type="ECO:0000256" key="11">
    <source>
        <dbReference type="ARBA" id="ARBA00023201"/>
    </source>
</evidence>
<dbReference type="InterPro" id="IPR001873">
    <property type="entry name" value="ENaC"/>
</dbReference>
<dbReference type="PRINTS" id="PR01078">
    <property type="entry name" value="AMINACHANNEL"/>
</dbReference>
<accession>A0A0N4W3M3</accession>
<dbReference type="STRING" id="6290.A0A0N4W3M3"/>
<name>A0A0N4W3M3_HAEPC</name>
<evidence type="ECO:0000256" key="12">
    <source>
        <dbReference type="ARBA" id="ARBA00023303"/>
    </source>
</evidence>
<comment type="subcellular location">
    <subcellularLocation>
        <location evidence="1">Membrane</location>
        <topology evidence="1">Multi-pass membrane protein</topology>
    </subcellularLocation>
</comment>